<dbReference type="AlphaFoldDB" id="A0A6A0BAF4"/>
<feature type="transmembrane region" description="Helical" evidence="2">
    <location>
        <begin position="129"/>
        <end position="153"/>
    </location>
</feature>
<feature type="transmembrane region" description="Helical" evidence="2">
    <location>
        <begin position="95"/>
        <end position="117"/>
    </location>
</feature>
<evidence type="ECO:0000256" key="2">
    <source>
        <dbReference type="SAM" id="Phobius"/>
    </source>
</evidence>
<feature type="transmembrane region" description="Helical" evidence="2">
    <location>
        <begin position="34"/>
        <end position="61"/>
    </location>
</feature>
<sequence length="906" mass="96972">MDFISKVPTLVSMANYDIFKMKPFIEPSSVENKIWGGLTFIFVELPFWILKLVAFIFYWLIKSIGNLSPYDTFKSAVFDTSKDLFDKIGGGSGNFSLTSIAGFFIMITLIYLVYAFMQGRNFTQKVVHVLAVYAVALIYFGSIGGTNGGIYILDTVHNVSKEVTTKLADVSVTNSDGKKTTSGAEGSFANTYLSNEVYDTYRFINTGSTDPDVKPSVKIDGDYPQLKLDDVSVGIVKDKDGEYKNKSDVSDYLNALGEGADEKDVPNEWVSAISDYIMPKMFYVVFKIVDAVIVGIPVLFIQLISVAVEFLVLLIMFMIPIGIMISFLPSMQNILFNMLKTSFGFLLLPSITSIALLVFFYFNSMIGNSFSNLSGDIKKEGVLVGGLVAIVSLAVTLIVEVLMYVGIWKFKGTIAGFILGNSAANALPVNNVNGKVLGKEGDIVTKAGQIAQVTSQTVAPVVSGASMVAGKATSGVAAVAGMGAGTLYRGGKALNAYTGLEDAPYQSNSLPDKDSESTNQVQEDLQDSDVDVAEPIEATETEPTEAPVLSESQAATDLVEPETASEPTEASVLSESQAASDSVEPETVSEPTEAPVLSESQAVTDSVEPETVSEPTEAPVLSESQAASDSVEPETVSEPTEAPVLSESQAATDSVDPETVSEPTEAPVLSESQAATDSVDPETVSEPTEAPVLSESQAATDLVDPETVSEPTEAPVLSNSRAVTDLVEPETVSEPTEAPVLSESQAATDLVDPETVSEPTEAPVLSESQAATDLVDPETVSEPTEAPKDADYYLSNKPKIKEKVVTVAKTPLTKTAQLIKDTASKKLNVNQPITVAAAQEHVERLSDDKNIYKTPKQGNAFTRGFNRTGMNKRAKVETNLAQKAEMEKFLTDLNSSRDVSLDSDDI</sequence>
<evidence type="ECO:0000256" key="1">
    <source>
        <dbReference type="SAM" id="MobiDB-lite"/>
    </source>
</evidence>
<feature type="transmembrane region" description="Helical" evidence="2">
    <location>
        <begin position="310"/>
        <end position="331"/>
    </location>
</feature>
<evidence type="ECO:0000313" key="3">
    <source>
        <dbReference type="EMBL" id="GFH40807.1"/>
    </source>
</evidence>
<dbReference type="Proteomes" id="UP000475928">
    <property type="component" value="Unassembled WGS sequence"/>
</dbReference>
<keyword evidence="2" id="KW-0472">Membrane</keyword>
<feature type="compositionally biased region" description="Polar residues" evidence="1">
    <location>
        <begin position="565"/>
        <end position="580"/>
    </location>
</feature>
<keyword evidence="2" id="KW-1133">Transmembrane helix</keyword>
<evidence type="ECO:0008006" key="5">
    <source>
        <dbReference type="Google" id="ProtNLM"/>
    </source>
</evidence>
<keyword evidence="2" id="KW-0812">Transmembrane</keyword>
<feature type="transmembrane region" description="Helical" evidence="2">
    <location>
        <begin position="343"/>
        <end position="362"/>
    </location>
</feature>
<feature type="region of interest" description="Disordered" evidence="1">
    <location>
        <begin position="847"/>
        <end position="868"/>
    </location>
</feature>
<keyword evidence="4" id="KW-1185">Reference proteome</keyword>
<reference evidence="3 4" key="1">
    <citation type="submission" date="2020-02" db="EMBL/GenBank/DDBJ databases">
        <title>Draft genome sequence of Lactococcus sp. Hs20B0-1.</title>
        <authorList>
            <person name="Noda S."/>
            <person name="Yuki M."/>
            <person name="Ohkuma M."/>
        </authorList>
    </citation>
    <scope>NUCLEOTIDE SEQUENCE [LARGE SCALE GENOMIC DNA]</scope>
    <source>
        <strain evidence="3 4">Hs20B0-1</strain>
    </source>
</reference>
<organism evidence="3 4">
    <name type="scientific">Pseudolactococcus insecticola</name>
    <dbReference type="NCBI Taxonomy" id="2709158"/>
    <lineage>
        <taxon>Bacteria</taxon>
        <taxon>Bacillati</taxon>
        <taxon>Bacillota</taxon>
        <taxon>Bacilli</taxon>
        <taxon>Lactobacillales</taxon>
        <taxon>Streptococcaceae</taxon>
        <taxon>Pseudolactococcus</taxon>
    </lineage>
</organism>
<dbReference type="RefSeq" id="WP_172356678.1">
    <property type="nucleotide sequence ID" value="NZ_BLLH01000006.1"/>
</dbReference>
<feature type="transmembrane region" description="Helical" evidence="2">
    <location>
        <begin position="281"/>
        <end position="304"/>
    </location>
</feature>
<proteinExistence type="predicted"/>
<comment type="caution">
    <text evidence="3">The sequence shown here is derived from an EMBL/GenBank/DDBJ whole genome shotgun (WGS) entry which is preliminary data.</text>
</comment>
<dbReference type="EMBL" id="BLLH01000006">
    <property type="protein sequence ID" value="GFH40807.1"/>
    <property type="molecule type" value="Genomic_DNA"/>
</dbReference>
<evidence type="ECO:0000313" key="4">
    <source>
        <dbReference type="Proteomes" id="UP000475928"/>
    </source>
</evidence>
<name>A0A6A0BAF4_9LACT</name>
<accession>A0A6A0BAF4</accession>
<feature type="region of interest" description="Disordered" evidence="1">
    <location>
        <begin position="504"/>
        <end position="793"/>
    </location>
</feature>
<feature type="transmembrane region" description="Helical" evidence="2">
    <location>
        <begin position="382"/>
        <end position="405"/>
    </location>
</feature>
<gene>
    <name evidence="3" type="ORF">Hs20B_12050</name>
</gene>
<feature type="compositionally biased region" description="Acidic residues" evidence="1">
    <location>
        <begin position="524"/>
        <end position="543"/>
    </location>
</feature>
<protein>
    <recommendedName>
        <fullName evidence="5">Conjugal transfer protein</fullName>
    </recommendedName>
</protein>